<organism evidence="3 4">
    <name type="scientific">Aquisalinus flavus</name>
    <dbReference type="NCBI Taxonomy" id="1526572"/>
    <lineage>
        <taxon>Bacteria</taxon>
        <taxon>Pseudomonadati</taxon>
        <taxon>Pseudomonadota</taxon>
        <taxon>Alphaproteobacteria</taxon>
        <taxon>Parvularculales</taxon>
        <taxon>Parvularculaceae</taxon>
        <taxon>Aquisalinus</taxon>
    </lineage>
</organism>
<dbReference type="AlphaFoldDB" id="A0A8J2V406"/>
<gene>
    <name evidence="3" type="ORF">GCM10011342_04350</name>
</gene>
<reference evidence="3" key="1">
    <citation type="journal article" date="2014" name="Int. J. Syst. Evol. Microbiol.">
        <title>Complete genome sequence of Corynebacterium casei LMG S-19264T (=DSM 44701T), isolated from a smear-ripened cheese.</title>
        <authorList>
            <consortium name="US DOE Joint Genome Institute (JGI-PGF)"/>
            <person name="Walter F."/>
            <person name="Albersmeier A."/>
            <person name="Kalinowski J."/>
            <person name="Ruckert C."/>
        </authorList>
    </citation>
    <scope>NUCLEOTIDE SEQUENCE</scope>
    <source>
        <strain evidence="3">CGMCC 1.12921</strain>
    </source>
</reference>
<dbReference type="InterPro" id="IPR006660">
    <property type="entry name" value="Arsenate_reductase-like"/>
</dbReference>
<dbReference type="SUPFAM" id="SSF52833">
    <property type="entry name" value="Thioredoxin-like"/>
    <property type="match status" value="1"/>
</dbReference>
<dbReference type="PROSITE" id="PS51353">
    <property type="entry name" value="ARSC"/>
    <property type="match status" value="1"/>
</dbReference>
<protein>
    <submittedName>
        <fullName evidence="3">Arsenate reductase</fullName>
    </submittedName>
</protein>
<dbReference type="PANTHER" id="PTHR30041:SF8">
    <property type="entry name" value="PROTEIN YFFB"/>
    <property type="match status" value="1"/>
</dbReference>
<evidence type="ECO:0000313" key="4">
    <source>
        <dbReference type="Proteomes" id="UP000613582"/>
    </source>
</evidence>
<dbReference type="Proteomes" id="UP000613582">
    <property type="component" value="Unassembled WGS sequence"/>
</dbReference>
<sequence length="116" mass="12656">MKVYGLKNCDTCRKAMKDLAASGRELEIIDMRGGAVSKARITRWLKAVGAEALVNRRSTTWRGLTEEQKQQAMGNGAKGDAASLLAEHPTLIKRPVVETGDEVFVGWTPTSKQALL</sequence>
<proteinExistence type="inferred from homology"/>
<accession>A0A8J2V406</accession>
<dbReference type="EMBL" id="BMGH01000001">
    <property type="protein sequence ID" value="GGC98553.1"/>
    <property type="molecule type" value="Genomic_DNA"/>
</dbReference>
<name>A0A8J2V406_9PROT</name>
<evidence type="ECO:0000256" key="2">
    <source>
        <dbReference type="PROSITE-ProRule" id="PRU01282"/>
    </source>
</evidence>
<evidence type="ECO:0000256" key="1">
    <source>
        <dbReference type="ARBA" id="ARBA00007198"/>
    </source>
</evidence>
<evidence type="ECO:0000313" key="3">
    <source>
        <dbReference type="EMBL" id="GGC98553.1"/>
    </source>
</evidence>
<dbReference type="Pfam" id="PF03960">
    <property type="entry name" value="ArsC"/>
    <property type="match status" value="1"/>
</dbReference>
<dbReference type="InterPro" id="IPR036249">
    <property type="entry name" value="Thioredoxin-like_sf"/>
</dbReference>
<keyword evidence="4" id="KW-1185">Reference proteome</keyword>
<comment type="similarity">
    <text evidence="1 2">Belongs to the ArsC family.</text>
</comment>
<dbReference type="RefSeq" id="WP_188159653.1">
    <property type="nucleotide sequence ID" value="NZ_BMGH01000001.1"/>
</dbReference>
<comment type="caution">
    <text evidence="3">The sequence shown here is derived from an EMBL/GenBank/DDBJ whole genome shotgun (WGS) entry which is preliminary data.</text>
</comment>
<dbReference type="PANTHER" id="PTHR30041">
    <property type="entry name" value="ARSENATE REDUCTASE"/>
    <property type="match status" value="1"/>
</dbReference>
<reference evidence="3" key="2">
    <citation type="submission" date="2020-09" db="EMBL/GenBank/DDBJ databases">
        <authorList>
            <person name="Sun Q."/>
            <person name="Zhou Y."/>
        </authorList>
    </citation>
    <scope>NUCLEOTIDE SEQUENCE</scope>
    <source>
        <strain evidence="3">CGMCC 1.12921</strain>
    </source>
</reference>
<dbReference type="Gene3D" id="3.40.30.10">
    <property type="entry name" value="Glutaredoxin"/>
    <property type="match status" value="1"/>
</dbReference>